<gene>
    <name evidence="3" type="ORF">K875_03880</name>
</gene>
<keyword evidence="4" id="KW-1185">Reference proteome</keyword>
<reference evidence="3 4" key="1">
    <citation type="submission" date="2014-04" db="EMBL/GenBank/DDBJ databases">
        <title>The Genome Sequence of Mycobacterium tuberculosis TKK-01-0051.</title>
        <authorList>
            <consortium name="The Broad Institute Genomics Platform"/>
            <consortium name="The Broad Institute Genome Sequencing Center for Infectious Disease"/>
            <person name="Earl A.M."/>
            <person name="Cohen K."/>
            <person name="Pym A."/>
            <person name="Bishai W."/>
            <person name="Maharaj K."/>
            <person name="Desjardins C."/>
            <person name="Abeel T."/>
            <person name="Young S."/>
            <person name="Zeng Q."/>
            <person name="Gargeya S."/>
            <person name="Abouelleil A."/>
            <person name="Alvarado L."/>
            <person name="Chapman S.B."/>
            <person name="Gainer-Dewar J."/>
            <person name="Goldberg J."/>
            <person name="Griggs A."/>
            <person name="Gujja S."/>
            <person name="Hansen M."/>
            <person name="Howarth C."/>
            <person name="Imamovic A."/>
            <person name="Larimer J."/>
            <person name="Murphy C."/>
            <person name="Naylor J."/>
            <person name="Pearson M."/>
            <person name="Poon T.W."/>
            <person name="Priest M."/>
            <person name="Roberts A."/>
            <person name="Saif S."/>
            <person name="Shea T."/>
            <person name="Sykes S."/>
            <person name="Wortman J."/>
            <person name="Nusbaum C."/>
            <person name="Birren B."/>
        </authorList>
    </citation>
    <scope>NUCLEOTIDE SEQUENCE [LARGE SCALE GENOMIC DNA]</scope>
    <source>
        <strain evidence="3 4">TKK-01-0051</strain>
    </source>
</reference>
<dbReference type="GO" id="GO:0016831">
    <property type="term" value="F:carboxy-lyase activity"/>
    <property type="evidence" value="ECO:0007669"/>
    <property type="project" value="InterPro"/>
</dbReference>
<keyword evidence="1" id="KW-0456">Lyase</keyword>
<dbReference type="InterPro" id="IPR006680">
    <property type="entry name" value="Amidohydro-rel"/>
</dbReference>
<sequence>MSSRSLPYPVFDIDNHMYETTDALTKYLPKEHRGKVGYVEVNGRPKLVVKDHISHMIPNPTFARVARPGSAEDYFLGNNPEGLDFREFVGEAMDVIPAYQAPAPRLELMDELGLDQCVMYPTLASLIEERTTDDVILTHAIIHALNEWMHEHWTFNYHDRIFATPVICLPLVDEAIREFHWGLEHGMKTFLVRPAPVPSRFGGSRSMGLPEFDPFWEEVVNAGMPVTMHASDSGYQKHLMEWEGGDEYLSFKPSALREVVMGHRAIEDTLAAMICHGALSRFPDLKIFCVENGSGWVRNLLEQLNTAYKIMPKEFDEHPVEVFKRNIYIHPFLEDDLKGIIDIMGEDHVMFGSDFPHPEGIGDPLSFVDRLDGVSETAKAKIMGGNAIEHLGLKVPA</sequence>
<dbReference type="InterPro" id="IPR032465">
    <property type="entry name" value="ACMSD"/>
</dbReference>
<dbReference type="HOGENOM" id="CLU_039329_0_0_11"/>
<dbReference type="PANTHER" id="PTHR21240:SF28">
    <property type="entry name" value="ISO-OROTATE DECARBOXYLASE (EUROFUNG)"/>
    <property type="match status" value="1"/>
</dbReference>
<dbReference type="GO" id="GO:0005737">
    <property type="term" value="C:cytoplasm"/>
    <property type="evidence" value="ECO:0007669"/>
    <property type="project" value="TreeGrafter"/>
</dbReference>
<evidence type="ECO:0000259" key="2">
    <source>
        <dbReference type="Pfam" id="PF04909"/>
    </source>
</evidence>
<evidence type="ECO:0000313" key="4">
    <source>
        <dbReference type="Proteomes" id="UP000025947"/>
    </source>
</evidence>
<evidence type="ECO:0000313" key="3">
    <source>
        <dbReference type="EMBL" id="KBZ60929.1"/>
    </source>
</evidence>
<dbReference type="InterPro" id="IPR032466">
    <property type="entry name" value="Metal_Hydrolase"/>
</dbReference>
<dbReference type="Gene3D" id="3.20.20.140">
    <property type="entry name" value="Metal-dependent hydrolases"/>
    <property type="match status" value="1"/>
</dbReference>
<dbReference type="EMBL" id="JLXW01000010">
    <property type="protein sequence ID" value="KBZ60929.1"/>
    <property type="molecule type" value="Genomic_DNA"/>
</dbReference>
<dbReference type="Pfam" id="PF04909">
    <property type="entry name" value="Amidohydro_2"/>
    <property type="match status" value="1"/>
</dbReference>
<dbReference type="PATRIC" id="fig|1324261.3.peg.3922"/>
<proteinExistence type="predicted"/>
<dbReference type="RefSeq" id="WP_044486341.1">
    <property type="nucleotide sequence ID" value="NZ_KK328284.1"/>
</dbReference>
<dbReference type="GO" id="GO:0016787">
    <property type="term" value="F:hydrolase activity"/>
    <property type="evidence" value="ECO:0007669"/>
    <property type="project" value="InterPro"/>
</dbReference>
<dbReference type="SUPFAM" id="SSF51556">
    <property type="entry name" value="Metallo-dependent hydrolases"/>
    <property type="match status" value="1"/>
</dbReference>
<dbReference type="AlphaFoldDB" id="A0A051TVH8"/>
<dbReference type="PANTHER" id="PTHR21240">
    <property type="entry name" value="2-AMINO-3-CARBOXYLMUCONATE-6-SEMIALDEHYDE DECARBOXYLASE"/>
    <property type="match status" value="1"/>
</dbReference>
<comment type="caution">
    <text evidence="3">The sequence shown here is derived from an EMBL/GenBank/DDBJ whole genome shotgun (WGS) entry which is preliminary data.</text>
</comment>
<protein>
    <recommendedName>
        <fullName evidence="2">Amidohydrolase-related domain-containing protein</fullName>
    </recommendedName>
</protein>
<dbReference type="GO" id="GO:0019748">
    <property type="term" value="P:secondary metabolic process"/>
    <property type="evidence" value="ECO:0007669"/>
    <property type="project" value="TreeGrafter"/>
</dbReference>
<organism evidence="3 4">
    <name type="scientific">Mycobacterium [tuberculosis] TKK-01-0051</name>
    <dbReference type="NCBI Taxonomy" id="1324261"/>
    <lineage>
        <taxon>Bacteria</taxon>
        <taxon>Bacillati</taxon>
        <taxon>Actinomycetota</taxon>
        <taxon>Actinomycetes</taxon>
        <taxon>Mycobacteriales</taxon>
        <taxon>Mycobacteriaceae</taxon>
        <taxon>Mycobacterium</taxon>
        <taxon>Mycobacterium avium complex (MAC)</taxon>
    </lineage>
</organism>
<dbReference type="Proteomes" id="UP000025947">
    <property type="component" value="Unassembled WGS sequence"/>
</dbReference>
<accession>A0A051TVH8</accession>
<feature type="domain" description="Amidohydrolase-related" evidence="2">
    <location>
        <begin position="100"/>
        <end position="393"/>
    </location>
</feature>
<name>A0A051TVH8_9MYCO</name>
<evidence type="ECO:0000256" key="1">
    <source>
        <dbReference type="ARBA" id="ARBA00023239"/>
    </source>
</evidence>